<dbReference type="CDD" id="cd15840">
    <property type="entry name" value="SNARE_Qa"/>
    <property type="match status" value="1"/>
</dbReference>
<dbReference type="GO" id="GO:0031201">
    <property type="term" value="C:SNARE complex"/>
    <property type="evidence" value="ECO:0007669"/>
    <property type="project" value="TreeGrafter"/>
</dbReference>
<accession>A7TLU1</accession>
<dbReference type="FunCoup" id="A7TLU1">
    <property type="interactions" value="675"/>
</dbReference>
<dbReference type="GO" id="GO:0000011">
    <property type="term" value="P:vacuole inheritance"/>
    <property type="evidence" value="ECO:0007669"/>
    <property type="project" value="EnsemblFungi"/>
</dbReference>
<sequence>MSYFNDVVEEVGELAKFSDSPEFDGLRDAISEQLFEINGQISTLQQYVGTLEGFLAKTGTMNMKVIDNIDKKTIQNIGKVSELVKKVNTDVVMLDKIDVNELDKLQVLARDKLTRDLSYSLREFQNIQQGYTKVIKSINDRARSELDNQNSAALMLEEEGETGSNRQPDTSTSAKNIVIQREALNNEEFAYQQNLIRQRDEEIVNIERGITELNGLFTDLSHVIQQQGSMVDNIEANIYSVADNTQLASRELDKALRYQRKSSKWCLYLLMLLSGMFFFMMLIILI</sequence>
<dbReference type="SMART" id="SM00397">
    <property type="entry name" value="t_SNARE"/>
    <property type="match status" value="1"/>
</dbReference>
<dbReference type="RefSeq" id="XP_001644641.1">
    <property type="nucleotide sequence ID" value="XM_001644591.1"/>
</dbReference>
<dbReference type="GO" id="GO:0006906">
    <property type="term" value="P:vesicle fusion"/>
    <property type="evidence" value="ECO:0007669"/>
    <property type="project" value="TreeGrafter"/>
</dbReference>
<dbReference type="InterPro" id="IPR045242">
    <property type="entry name" value="Syntaxin"/>
</dbReference>
<reference evidence="5 6" key="1">
    <citation type="journal article" date="2007" name="Proc. Natl. Acad. Sci. U.S.A.">
        <title>Independent sorting-out of thousands of duplicated gene pairs in two yeast species descended from a whole-genome duplication.</title>
        <authorList>
            <person name="Scannell D.R."/>
            <person name="Frank A.C."/>
            <person name="Conant G.C."/>
            <person name="Byrne K.P."/>
            <person name="Woolfit M."/>
            <person name="Wolfe K.H."/>
        </authorList>
    </citation>
    <scope>NUCLEOTIDE SEQUENCE [LARGE SCALE GENOMIC DNA]</scope>
    <source>
        <strain evidence="6">ATCC 22028 / DSM 70294 / BCRC 21397 / CBS 2163 / NBRC 10782 / NRRL Y-8283 / UCD 57-17</strain>
    </source>
</reference>
<dbReference type="GeneID" id="5544942"/>
<evidence type="ECO:0000313" key="5">
    <source>
        <dbReference type="EMBL" id="EDO16783.1"/>
    </source>
</evidence>
<dbReference type="InterPro" id="IPR006012">
    <property type="entry name" value="Syntaxin/epimorphin_CS"/>
</dbReference>
<dbReference type="PhylomeDB" id="A7TLU1"/>
<dbReference type="GO" id="GO:0000149">
    <property type="term" value="F:SNARE binding"/>
    <property type="evidence" value="ECO:0007669"/>
    <property type="project" value="TreeGrafter"/>
</dbReference>
<evidence type="ECO:0000256" key="1">
    <source>
        <dbReference type="ARBA" id="ARBA00009063"/>
    </source>
</evidence>
<dbReference type="PROSITE" id="PS50192">
    <property type="entry name" value="T_SNARE"/>
    <property type="match status" value="1"/>
</dbReference>
<dbReference type="InterPro" id="IPR010989">
    <property type="entry name" value="SNARE"/>
</dbReference>
<dbReference type="KEGG" id="vpo:Kpol_526p36"/>
<dbReference type="EMBL" id="DS480417">
    <property type="protein sequence ID" value="EDO16783.1"/>
    <property type="molecule type" value="Genomic_DNA"/>
</dbReference>
<dbReference type="InParanoid" id="A7TLU1"/>
<dbReference type="SUPFAM" id="SSF47661">
    <property type="entry name" value="t-snare proteins"/>
    <property type="match status" value="1"/>
</dbReference>
<dbReference type="SMART" id="SM00503">
    <property type="entry name" value="SynN"/>
    <property type="match status" value="1"/>
</dbReference>
<dbReference type="Pfam" id="PF05739">
    <property type="entry name" value="SNARE"/>
    <property type="match status" value="1"/>
</dbReference>
<keyword evidence="3" id="KW-0812">Transmembrane</keyword>
<gene>
    <name evidence="5" type="ORF">Kpol_526p36</name>
</gene>
<feature type="transmembrane region" description="Helical" evidence="3">
    <location>
        <begin position="265"/>
        <end position="285"/>
    </location>
</feature>
<dbReference type="STRING" id="436907.A7TLU1"/>
<keyword evidence="3" id="KW-0472">Membrane</keyword>
<evidence type="ECO:0000313" key="6">
    <source>
        <dbReference type="Proteomes" id="UP000000267"/>
    </source>
</evidence>
<name>A7TLU1_VANPO</name>
<organism evidence="6">
    <name type="scientific">Vanderwaltozyma polyspora (strain ATCC 22028 / DSM 70294 / BCRC 21397 / CBS 2163 / NBRC 10782 / NRRL Y-8283 / UCD 57-17)</name>
    <name type="common">Kluyveromyces polysporus</name>
    <dbReference type="NCBI Taxonomy" id="436907"/>
    <lineage>
        <taxon>Eukaryota</taxon>
        <taxon>Fungi</taxon>
        <taxon>Dikarya</taxon>
        <taxon>Ascomycota</taxon>
        <taxon>Saccharomycotina</taxon>
        <taxon>Saccharomycetes</taxon>
        <taxon>Saccharomycetales</taxon>
        <taxon>Saccharomycetaceae</taxon>
        <taxon>Vanderwaltozyma</taxon>
    </lineage>
</organism>
<dbReference type="InterPro" id="IPR000727">
    <property type="entry name" value="T_SNARE_dom"/>
</dbReference>
<dbReference type="eggNOG" id="KOG0811">
    <property type="taxonomic scope" value="Eukaryota"/>
</dbReference>
<dbReference type="GO" id="GO:0005794">
    <property type="term" value="C:Golgi apparatus"/>
    <property type="evidence" value="ECO:0007669"/>
    <property type="project" value="EnsemblFungi"/>
</dbReference>
<dbReference type="PANTHER" id="PTHR19957">
    <property type="entry name" value="SYNTAXIN"/>
    <property type="match status" value="1"/>
</dbReference>
<feature type="domain" description="T-SNARE coiled-coil homology" evidence="4">
    <location>
        <begin position="193"/>
        <end position="255"/>
    </location>
</feature>
<evidence type="ECO:0000256" key="2">
    <source>
        <dbReference type="RuleBase" id="RU003858"/>
    </source>
</evidence>
<comment type="similarity">
    <text evidence="1 2">Belongs to the syntaxin family.</text>
</comment>
<dbReference type="OMA" id="QPFLMEQ"/>
<dbReference type="PROSITE" id="PS00914">
    <property type="entry name" value="SYNTAXIN"/>
    <property type="match status" value="1"/>
</dbReference>
<dbReference type="GO" id="GO:0005768">
    <property type="term" value="C:endosome"/>
    <property type="evidence" value="ECO:0007669"/>
    <property type="project" value="EnsemblFungi"/>
</dbReference>
<dbReference type="Gene3D" id="1.20.5.110">
    <property type="match status" value="1"/>
</dbReference>
<dbReference type="Gene3D" id="1.20.58.70">
    <property type="match status" value="1"/>
</dbReference>
<protein>
    <recommendedName>
        <fullName evidence="4">t-SNARE coiled-coil homology domain-containing protein</fullName>
    </recommendedName>
</protein>
<dbReference type="Pfam" id="PF14523">
    <property type="entry name" value="Syntaxin_2"/>
    <property type="match status" value="1"/>
</dbReference>
<dbReference type="GO" id="GO:0032258">
    <property type="term" value="P:cytoplasm to vacuole targeting by the Cvt pathway"/>
    <property type="evidence" value="ECO:0007669"/>
    <property type="project" value="EnsemblFungi"/>
</dbReference>
<evidence type="ECO:0000256" key="3">
    <source>
        <dbReference type="SAM" id="Phobius"/>
    </source>
</evidence>
<dbReference type="GO" id="GO:0048278">
    <property type="term" value="P:vesicle docking"/>
    <property type="evidence" value="ECO:0007669"/>
    <property type="project" value="TreeGrafter"/>
</dbReference>
<dbReference type="Proteomes" id="UP000000267">
    <property type="component" value="Unassembled WGS sequence"/>
</dbReference>
<dbReference type="HOGENOM" id="CLU_059257_4_1_1"/>
<dbReference type="PANTHER" id="PTHR19957:SF38">
    <property type="entry name" value="LD27581P"/>
    <property type="match status" value="1"/>
</dbReference>
<dbReference type="GO" id="GO:0005484">
    <property type="term" value="F:SNAP receptor activity"/>
    <property type="evidence" value="ECO:0007669"/>
    <property type="project" value="EnsemblFungi"/>
</dbReference>
<dbReference type="InterPro" id="IPR006011">
    <property type="entry name" value="Syntaxin_N"/>
</dbReference>
<dbReference type="OrthoDB" id="364348at2759"/>
<keyword evidence="6" id="KW-1185">Reference proteome</keyword>
<dbReference type="GO" id="GO:0006896">
    <property type="term" value="P:Golgi to vacuole transport"/>
    <property type="evidence" value="ECO:0007669"/>
    <property type="project" value="EnsemblFungi"/>
</dbReference>
<evidence type="ECO:0000259" key="4">
    <source>
        <dbReference type="PROSITE" id="PS50192"/>
    </source>
</evidence>
<proteinExistence type="inferred from homology"/>
<keyword evidence="3" id="KW-1133">Transmembrane helix</keyword>
<dbReference type="AlphaFoldDB" id="A7TLU1"/>
<dbReference type="GO" id="GO:0016236">
    <property type="term" value="P:macroautophagy"/>
    <property type="evidence" value="ECO:0007669"/>
    <property type="project" value="EnsemblFungi"/>
</dbReference>